<protein>
    <submittedName>
        <fullName evidence="1">Ornithine cyclodeaminase family protein</fullName>
    </submittedName>
</protein>
<proteinExistence type="predicted"/>
<dbReference type="Proteomes" id="UP001164803">
    <property type="component" value="Chromosome"/>
</dbReference>
<dbReference type="PIRSF" id="PIRSF001439">
    <property type="entry name" value="CryM"/>
    <property type="match status" value="1"/>
</dbReference>
<dbReference type="InterPro" id="IPR003462">
    <property type="entry name" value="ODC_Mu_crystall"/>
</dbReference>
<gene>
    <name evidence="1" type="ORF">NZD86_16820</name>
</gene>
<sequence>MSELVCLSQENLLELITLPVAIKAVQDAYIAHVNGNGLIYPVVREPLDKTSVFGIKSGYLVSKKILGLKAAGFWGNNRSRGEESHQATILIVDPDSGKPRAFLDGNYITTIRTAAAGALGIELFAAKDITKLAVIGTGHQGIAQTKAALHVRPGIQEIRCYSRSGNVQNFIDAFSQQVTVKTFGSPDEAIKDAEVVITTTASTEPLVALEALQPGVHVNAIGSDTAGKSELHESVLHAARVFVDDETQSRSIGELQGLPTVEAVPIGKVLTGELPGRQSNEQITVFDSTGIALQDLTTAAVALELAKQQNIGARLSW</sequence>
<dbReference type="InterPro" id="IPR036291">
    <property type="entry name" value="NAD(P)-bd_dom_sf"/>
</dbReference>
<dbReference type="RefSeq" id="WP_268043205.1">
    <property type="nucleotide sequence ID" value="NZ_CP104064.1"/>
</dbReference>
<reference evidence="1" key="1">
    <citation type="submission" date="2022-08" db="EMBL/GenBank/DDBJ databases">
        <title>Alicyclobacillus dauci DSM2870, complete genome.</title>
        <authorList>
            <person name="Wang Q."/>
            <person name="Cai R."/>
            <person name="Wang Z."/>
        </authorList>
    </citation>
    <scope>NUCLEOTIDE SEQUENCE</scope>
    <source>
        <strain evidence="1">DSM 28700</strain>
    </source>
</reference>
<dbReference type="Gene3D" id="3.30.1780.10">
    <property type="entry name" value="ornithine cyclodeaminase, domain 1"/>
    <property type="match status" value="1"/>
</dbReference>
<dbReference type="SUPFAM" id="SSF51735">
    <property type="entry name" value="NAD(P)-binding Rossmann-fold domains"/>
    <property type="match status" value="1"/>
</dbReference>
<dbReference type="Pfam" id="PF02423">
    <property type="entry name" value="OCD_Mu_crystall"/>
    <property type="match status" value="1"/>
</dbReference>
<dbReference type="Gene3D" id="3.40.50.720">
    <property type="entry name" value="NAD(P)-binding Rossmann-like Domain"/>
    <property type="match status" value="1"/>
</dbReference>
<evidence type="ECO:0000313" key="1">
    <source>
        <dbReference type="EMBL" id="WAH35915.1"/>
    </source>
</evidence>
<dbReference type="PANTHER" id="PTHR13812">
    <property type="entry name" value="KETIMINE REDUCTASE MU-CRYSTALLIN"/>
    <property type="match status" value="1"/>
</dbReference>
<dbReference type="EMBL" id="CP104064">
    <property type="protein sequence ID" value="WAH35915.1"/>
    <property type="molecule type" value="Genomic_DNA"/>
</dbReference>
<dbReference type="PANTHER" id="PTHR13812:SF19">
    <property type="entry name" value="KETIMINE REDUCTASE MU-CRYSTALLIN"/>
    <property type="match status" value="1"/>
</dbReference>
<accession>A0ABY6Z1Q8</accession>
<organism evidence="1 2">
    <name type="scientific">Alicyclobacillus dauci</name>
    <dbReference type="NCBI Taxonomy" id="1475485"/>
    <lineage>
        <taxon>Bacteria</taxon>
        <taxon>Bacillati</taxon>
        <taxon>Bacillota</taxon>
        <taxon>Bacilli</taxon>
        <taxon>Bacillales</taxon>
        <taxon>Alicyclobacillaceae</taxon>
        <taxon>Alicyclobacillus</taxon>
    </lineage>
</organism>
<evidence type="ECO:0000313" key="2">
    <source>
        <dbReference type="Proteomes" id="UP001164803"/>
    </source>
</evidence>
<keyword evidence="2" id="KW-1185">Reference proteome</keyword>
<name>A0ABY6Z1Q8_9BACL</name>
<dbReference type="InterPro" id="IPR023401">
    <property type="entry name" value="ODC_N"/>
</dbReference>